<dbReference type="SUPFAM" id="SSF81324">
    <property type="entry name" value="Voltage-gated potassium channels"/>
    <property type="match status" value="1"/>
</dbReference>
<keyword evidence="5 13" id="KW-0812">Transmembrane</keyword>
<dbReference type="InterPro" id="IPR018490">
    <property type="entry name" value="cNMP-bd_dom_sf"/>
</dbReference>
<evidence type="ECO:0000259" key="15">
    <source>
        <dbReference type="PROSITE" id="PS50042"/>
    </source>
</evidence>
<evidence type="ECO:0000256" key="10">
    <source>
        <dbReference type="ARBA" id="ARBA00023065"/>
    </source>
</evidence>
<feature type="domain" description="Cyclic nucleotide-binding" evidence="15">
    <location>
        <begin position="185"/>
        <end position="293"/>
    </location>
</feature>
<dbReference type="GO" id="GO:0034702">
    <property type="term" value="C:monoatomic ion channel complex"/>
    <property type="evidence" value="ECO:0007669"/>
    <property type="project" value="UniProtKB-KW"/>
</dbReference>
<evidence type="ECO:0000256" key="2">
    <source>
        <dbReference type="ARBA" id="ARBA00007929"/>
    </source>
</evidence>
<comment type="subcellular location">
    <subcellularLocation>
        <location evidence="1 13">Membrane</location>
        <topology evidence="1 13">Multi-pass membrane protein</topology>
    </subcellularLocation>
</comment>
<evidence type="ECO:0000256" key="7">
    <source>
        <dbReference type="ARBA" id="ARBA00022882"/>
    </source>
</evidence>
<feature type="transmembrane region" description="Helical" evidence="13">
    <location>
        <begin position="57"/>
        <end position="82"/>
    </location>
</feature>
<comment type="caution">
    <text evidence="13">Lacks conserved residue(s) required for the propagation of feature annotation.</text>
</comment>
<comment type="function">
    <text evidence="13">Potassium channel.</text>
</comment>
<sequence>MKSCLKRFCNDGFQMGSGGYSSTDILPSLGETINQSIKLRNYIISPYDPRYRYLPNALFLVDNIVSGFFAIDIVLTFFVAYLDHKSYLLVDDRKRIAARHPDPKRTWIGAVMPDFREESLWIRYVTAMYWSITTLTTTGYGDLHAENTREMLFDISYMLFNLGLTAYLIGNMTNLVVHGTSRTRKFVTEMQAEYYPPKEEIVFENDAPRDLYIVVTGAVQMTACVDGTEHVCGRAASGEVFGEIGILCCRPQPFTFRTTALSQILRLNRDTLMNIIQENLEDGTIVMNNFFQKLRLHESWIPGMQHKDPGLALKVWLEGNKNLPVEDYHLLQKLPTNSVNEGTLLREAAECHDQDTVGEHLGFEVDTITTYIKGNSDLHAADPKDCFDIVNMFFKHGASRENSKWFFLEFFESFEDKAYDELMSEDDFRRGRGKLRGDGDEPHRGRDDSRHGREGPSAPEQSHVATKGAIG</sequence>
<dbReference type="InterPro" id="IPR000595">
    <property type="entry name" value="cNMP-bd_dom"/>
</dbReference>
<keyword evidence="11 13" id="KW-0472">Membrane</keyword>
<keyword evidence="3 13" id="KW-0813">Transport</keyword>
<evidence type="ECO:0000256" key="14">
    <source>
        <dbReference type="SAM" id="MobiDB-lite"/>
    </source>
</evidence>
<reference evidence="16 17" key="1">
    <citation type="journal article" date="2022" name="Hortic Res">
        <title>The genome of Dioscorea zingiberensis sheds light on the biosynthesis, origin and evolution of the medicinally important diosgenin saponins.</title>
        <authorList>
            <person name="Li Y."/>
            <person name="Tan C."/>
            <person name="Li Z."/>
            <person name="Guo J."/>
            <person name="Li S."/>
            <person name="Chen X."/>
            <person name="Wang C."/>
            <person name="Dai X."/>
            <person name="Yang H."/>
            <person name="Song W."/>
            <person name="Hou L."/>
            <person name="Xu J."/>
            <person name="Tong Z."/>
            <person name="Xu A."/>
            <person name="Yuan X."/>
            <person name="Wang W."/>
            <person name="Yang Q."/>
            <person name="Chen L."/>
            <person name="Sun Z."/>
            <person name="Wang K."/>
            <person name="Pan B."/>
            <person name="Chen J."/>
            <person name="Bao Y."/>
            <person name="Liu F."/>
            <person name="Qi X."/>
            <person name="Gang D.R."/>
            <person name="Wen J."/>
            <person name="Li J."/>
        </authorList>
    </citation>
    <scope>NUCLEOTIDE SEQUENCE [LARGE SCALE GENOMIC DNA]</scope>
    <source>
        <strain evidence="16">Dzin_1.0</strain>
    </source>
</reference>
<dbReference type="SUPFAM" id="SSF51206">
    <property type="entry name" value="cAMP-binding domain-like"/>
    <property type="match status" value="1"/>
</dbReference>
<dbReference type="GO" id="GO:0005249">
    <property type="term" value="F:voltage-gated potassium channel activity"/>
    <property type="evidence" value="ECO:0007669"/>
    <property type="project" value="UniProtKB-UniRule"/>
</dbReference>
<evidence type="ECO:0000256" key="11">
    <source>
        <dbReference type="ARBA" id="ARBA00023136"/>
    </source>
</evidence>
<evidence type="ECO:0000256" key="1">
    <source>
        <dbReference type="ARBA" id="ARBA00004141"/>
    </source>
</evidence>
<dbReference type="OrthoDB" id="426293at2759"/>
<feature type="region of interest" description="Disordered" evidence="14">
    <location>
        <begin position="429"/>
        <end position="471"/>
    </location>
</feature>
<keyword evidence="8 13" id="KW-0630">Potassium</keyword>
<gene>
    <name evidence="16" type="ORF">J5N97_001245</name>
</gene>
<feature type="transmembrane region" description="Helical" evidence="13">
    <location>
        <begin position="121"/>
        <end position="140"/>
    </location>
</feature>
<dbReference type="Gene3D" id="2.60.120.10">
    <property type="entry name" value="Jelly Rolls"/>
    <property type="match status" value="1"/>
</dbReference>
<dbReference type="Proteomes" id="UP001085076">
    <property type="component" value="Unassembled WGS sequence"/>
</dbReference>
<feature type="compositionally biased region" description="Basic and acidic residues" evidence="14">
    <location>
        <begin position="429"/>
        <end position="454"/>
    </location>
</feature>
<feature type="transmembrane region" description="Helical" evidence="13">
    <location>
        <begin position="152"/>
        <end position="170"/>
    </location>
</feature>
<protein>
    <recommendedName>
        <fullName evidence="13">Potassium channel</fullName>
    </recommendedName>
</protein>
<accession>A0A9D5BUN0</accession>
<dbReference type="InterPro" id="IPR045319">
    <property type="entry name" value="KAT/AKT"/>
</dbReference>
<keyword evidence="7 13" id="KW-0851">Voltage-gated channel</keyword>
<dbReference type="CDD" id="cd00038">
    <property type="entry name" value="CAP_ED"/>
    <property type="match status" value="1"/>
</dbReference>
<comment type="domain">
    <text evidence="13">The segment S4 is probably the voltage-sensor and is characterized by a series of positively charged amino acids. The pore-forming region H5 is enclosed by the transmembrane segments S5 and S6 in the Shaker-type (1P/6TM) and contains the GYGD signature motif which seems to be involved in potassium selectivity.</text>
</comment>
<organism evidence="16 17">
    <name type="scientific">Dioscorea zingiberensis</name>
    <dbReference type="NCBI Taxonomy" id="325984"/>
    <lineage>
        <taxon>Eukaryota</taxon>
        <taxon>Viridiplantae</taxon>
        <taxon>Streptophyta</taxon>
        <taxon>Embryophyta</taxon>
        <taxon>Tracheophyta</taxon>
        <taxon>Spermatophyta</taxon>
        <taxon>Magnoliopsida</taxon>
        <taxon>Liliopsida</taxon>
        <taxon>Dioscoreales</taxon>
        <taxon>Dioscoreaceae</taxon>
        <taxon>Dioscorea</taxon>
    </lineage>
</organism>
<dbReference type="InterPro" id="IPR014710">
    <property type="entry name" value="RmlC-like_jellyroll"/>
</dbReference>
<evidence type="ECO:0000313" key="17">
    <source>
        <dbReference type="Proteomes" id="UP001085076"/>
    </source>
</evidence>
<dbReference type="Pfam" id="PF00027">
    <property type="entry name" value="cNMP_binding"/>
    <property type="match status" value="1"/>
</dbReference>
<comment type="subunit">
    <text evidence="13">The potassium channel is composed of a homo- or heterotetrameric complex of pore-forming subunits.</text>
</comment>
<dbReference type="PANTHER" id="PTHR45743">
    <property type="entry name" value="POTASSIUM CHANNEL AKT1"/>
    <property type="match status" value="1"/>
</dbReference>
<comment type="similarity">
    <text evidence="2 13">Belongs to the potassium channel family. Plant (TC 1.A.1.4) subfamily.</text>
</comment>
<keyword evidence="6 13" id="KW-0631">Potassium channel</keyword>
<dbReference type="EMBL" id="JAGGNH010000055">
    <property type="protein sequence ID" value="KAJ0960860.1"/>
    <property type="molecule type" value="Genomic_DNA"/>
</dbReference>
<proteinExistence type="inferred from homology"/>
<name>A0A9D5BUN0_9LILI</name>
<evidence type="ECO:0000256" key="9">
    <source>
        <dbReference type="ARBA" id="ARBA00022989"/>
    </source>
</evidence>
<keyword evidence="12 13" id="KW-0407">Ion channel</keyword>
<evidence type="ECO:0000256" key="3">
    <source>
        <dbReference type="ARBA" id="ARBA00022448"/>
    </source>
</evidence>
<keyword evidence="4 13" id="KW-0633">Potassium transport</keyword>
<evidence type="ECO:0000256" key="4">
    <source>
        <dbReference type="ARBA" id="ARBA00022538"/>
    </source>
</evidence>
<evidence type="ECO:0000256" key="8">
    <source>
        <dbReference type="ARBA" id="ARBA00022958"/>
    </source>
</evidence>
<dbReference type="Gene3D" id="1.10.287.70">
    <property type="match status" value="1"/>
</dbReference>
<dbReference type="Pfam" id="PF00520">
    <property type="entry name" value="Ion_trans"/>
    <property type="match status" value="1"/>
</dbReference>
<evidence type="ECO:0000256" key="13">
    <source>
        <dbReference type="RuleBase" id="RU369015"/>
    </source>
</evidence>
<dbReference type="InterPro" id="IPR005821">
    <property type="entry name" value="Ion_trans_dom"/>
</dbReference>
<evidence type="ECO:0000256" key="6">
    <source>
        <dbReference type="ARBA" id="ARBA00022826"/>
    </source>
</evidence>
<keyword evidence="17" id="KW-1185">Reference proteome</keyword>
<dbReference type="AlphaFoldDB" id="A0A9D5BUN0"/>
<dbReference type="PANTHER" id="PTHR45743:SF6">
    <property type="entry name" value="POTASSIUM CHANNEL KAT2"/>
    <property type="match status" value="1"/>
</dbReference>
<comment type="caution">
    <text evidence="16">The sequence shown here is derived from an EMBL/GenBank/DDBJ whole genome shotgun (WGS) entry which is preliminary data.</text>
</comment>
<evidence type="ECO:0000256" key="5">
    <source>
        <dbReference type="ARBA" id="ARBA00022692"/>
    </source>
</evidence>
<keyword evidence="9 13" id="KW-1133">Transmembrane helix</keyword>
<dbReference type="SMART" id="SM00100">
    <property type="entry name" value="cNMP"/>
    <property type="match status" value="1"/>
</dbReference>
<evidence type="ECO:0000256" key="12">
    <source>
        <dbReference type="ARBA" id="ARBA00023303"/>
    </source>
</evidence>
<keyword evidence="10 13" id="KW-0406">Ion transport</keyword>
<dbReference type="FunFam" id="2.60.120.10:FF:000074">
    <property type="entry name" value="Potassium channel KAT2"/>
    <property type="match status" value="1"/>
</dbReference>
<dbReference type="PROSITE" id="PS50042">
    <property type="entry name" value="CNMP_BINDING_3"/>
    <property type="match status" value="1"/>
</dbReference>
<evidence type="ECO:0000313" key="16">
    <source>
        <dbReference type="EMBL" id="KAJ0960860.1"/>
    </source>
</evidence>